<feature type="transmembrane region" description="Helical" evidence="1">
    <location>
        <begin position="124"/>
        <end position="143"/>
    </location>
</feature>
<keyword evidence="1" id="KW-0472">Membrane</keyword>
<reference evidence="3" key="1">
    <citation type="journal article" date="2019" name="Int. J. Syst. Evol. Microbiol.">
        <title>The Global Catalogue of Microorganisms (GCM) 10K type strain sequencing project: providing services to taxonomists for standard genome sequencing and annotation.</title>
        <authorList>
            <consortium name="The Broad Institute Genomics Platform"/>
            <consortium name="The Broad Institute Genome Sequencing Center for Infectious Disease"/>
            <person name="Wu L."/>
            <person name="Ma J."/>
        </authorList>
    </citation>
    <scope>NUCLEOTIDE SEQUENCE [LARGE SCALE GENOMIC DNA]</scope>
    <source>
        <strain evidence="3">JCM 17759</strain>
    </source>
</reference>
<dbReference type="RefSeq" id="WP_345323825.1">
    <property type="nucleotide sequence ID" value="NZ_BAABGA010000039.1"/>
</dbReference>
<feature type="transmembrane region" description="Helical" evidence="1">
    <location>
        <begin position="6"/>
        <end position="25"/>
    </location>
</feature>
<keyword evidence="1" id="KW-1133">Transmembrane helix</keyword>
<feature type="transmembrane region" description="Helical" evidence="1">
    <location>
        <begin position="91"/>
        <end position="112"/>
    </location>
</feature>
<gene>
    <name evidence="2" type="ORF">GCM10023156_33400</name>
</gene>
<organism evidence="2 3">
    <name type="scientific">Novipirellula rosea</name>
    <dbReference type="NCBI Taxonomy" id="1031540"/>
    <lineage>
        <taxon>Bacteria</taxon>
        <taxon>Pseudomonadati</taxon>
        <taxon>Planctomycetota</taxon>
        <taxon>Planctomycetia</taxon>
        <taxon>Pirellulales</taxon>
        <taxon>Pirellulaceae</taxon>
        <taxon>Novipirellula</taxon>
    </lineage>
</organism>
<name>A0ABP8MZH7_9BACT</name>
<keyword evidence="3" id="KW-1185">Reference proteome</keyword>
<sequence length="311" mass="34037">MDLIIALSITTLIAATLVVVVAWLLRPRPSEPKRNEPSLNDTQLNDTQLNDTRHENASNTPSLVLAAAVLVSFVLLYATKDRMGWATLLPFSSAIIFSNWTAFALAVASGAAFRLPHRPLWRRVLSASLMAALALATLFQPVLQPVFRPVSGSNLWDSEQVCIQSHTNTCSAAAAATLLKSVGIEMTEAAMVDHCLTDARGTPSLGLWRGLSLATMSTRYRPEVLHTDIESLLAKGPWPAALVVGLPRYGADPIYVDRYGWDPGFRHSIVLFGRKDDGLLDVGDPSIGRETWSDEDLRVLWRGEGVTLVRR</sequence>
<evidence type="ECO:0000256" key="1">
    <source>
        <dbReference type="SAM" id="Phobius"/>
    </source>
</evidence>
<feature type="transmembrane region" description="Helical" evidence="1">
    <location>
        <begin position="62"/>
        <end position="79"/>
    </location>
</feature>
<evidence type="ECO:0000313" key="2">
    <source>
        <dbReference type="EMBL" id="GAA4457092.1"/>
    </source>
</evidence>
<dbReference type="EMBL" id="BAABGA010000039">
    <property type="protein sequence ID" value="GAA4457092.1"/>
    <property type="molecule type" value="Genomic_DNA"/>
</dbReference>
<evidence type="ECO:0000313" key="3">
    <source>
        <dbReference type="Proteomes" id="UP001500840"/>
    </source>
</evidence>
<dbReference type="Proteomes" id="UP001500840">
    <property type="component" value="Unassembled WGS sequence"/>
</dbReference>
<protein>
    <submittedName>
        <fullName evidence="2">C39 family peptidase</fullName>
    </submittedName>
</protein>
<comment type="caution">
    <text evidence="2">The sequence shown here is derived from an EMBL/GenBank/DDBJ whole genome shotgun (WGS) entry which is preliminary data.</text>
</comment>
<keyword evidence="1" id="KW-0812">Transmembrane</keyword>
<accession>A0ABP8MZH7</accession>
<dbReference type="Gene3D" id="3.90.70.10">
    <property type="entry name" value="Cysteine proteinases"/>
    <property type="match status" value="1"/>
</dbReference>
<proteinExistence type="predicted"/>